<dbReference type="PaxDb" id="6945-B7PZ12"/>
<evidence type="ECO:0000313" key="2">
    <source>
        <dbReference type="EMBL" id="EEC11834.1"/>
    </source>
</evidence>
<gene>
    <name evidence="2" type="ORF">IscW_ISCW008690</name>
</gene>
<reference evidence="2 4" key="1">
    <citation type="submission" date="2008-03" db="EMBL/GenBank/DDBJ databases">
        <title>Annotation of Ixodes scapularis.</title>
        <authorList>
            <consortium name="Ixodes scapularis Genome Project Consortium"/>
            <person name="Caler E."/>
            <person name="Hannick L.I."/>
            <person name="Bidwell S."/>
            <person name="Joardar V."/>
            <person name="Thiagarajan M."/>
            <person name="Amedeo P."/>
            <person name="Galinsky K.J."/>
            <person name="Schobel S."/>
            <person name="Inman J."/>
            <person name="Hostetler J."/>
            <person name="Miller J."/>
            <person name="Hammond M."/>
            <person name="Megy K."/>
            <person name="Lawson D."/>
            <person name="Kodira C."/>
            <person name="Sutton G."/>
            <person name="Meyer J."/>
            <person name="Hill C.A."/>
            <person name="Birren B."/>
            <person name="Nene V."/>
            <person name="Collins F."/>
            <person name="Alarcon-Chaidez F."/>
            <person name="Wikel S."/>
            <person name="Strausberg R."/>
        </authorList>
    </citation>
    <scope>NUCLEOTIDE SEQUENCE [LARGE SCALE GENOMIC DNA]</scope>
    <source>
        <strain evidence="4">Wikel</strain>
        <strain evidence="2">Wikel colony</strain>
    </source>
</reference>
<name>B7PZ12_IXOSC</name>
<feature type="compositionally biased region" description="Basic and acidic residues" evidence="1">
    <location>
        <begin position="90"/>
        <end position="107"/>
    </location>
</feature>
<protein>
    <submittedName>
        <fullName evidence="2 3">Uncharacterized protein</fullName>
    </submittedName>
</protein>
<accession>B7PZ12</accession>
<dbReference type="VEuPathDB" id="VectorBase:ISCW008690"/>
<proteinExistence type="predicted"/>
<dbReference type="HOGENOM" id="CLU_1898548_0_0_1"/>
<evidence type="ECO:0000256" key="1">
    <source>
        <dbReference type="SAM" id="MobiDB-lite"/>
    </source>
</evidence>
<feature type="region of interest" description="Disordered" evidence="1">
    <location>
        <begin position="1"/>
        <end position="114"/>
    </location>
</feature>
<keyword evidence="4" id="KW-1185">Reference proteome</keyword>
<sequence length="134" mass="14320">MASGGQPLAAPQPPVGNPATGSVRGRWFAPTLASGLSHEGRTLAKDPLTPSPFRDPGQARPMPGTPSTLEWNAVGDVTGSPSGYSASPLHPRDSVSQRADVPHDDATRASIAREPPCTRRCRCSHWSERRRRPH</sequence>
<reference evidence="3" key="2">
    <citation type="submission" date="2020-05" db="UniProtKB">
        <authorList>
            <consortium name="EnsemblMetazoa"/>
        </authorList>
    </citation>
    <scope>IDENTIFICATION</scope>
    <source>
        <strain evidence="3">wikel</strain>
    </source>
</reference>
<dbReference type="EnsemblMetazoa" id="ISCW008690-RA">
    <property type="protein sequence ID" value="ISCW008690-PA"/>
    <property type="gene ID" value="ISCW008690"/>
</dbReference>
<dbReference type="VEuPathDB" id="VectorBase:ISCI008690"/>
<dbReference type="EMBL" id="DS823224">
    <property type="protein sequence ID" value="EEC11834.1"/>
    <property type="molecule type" value="Genomic_DNA"/>
</dbReference>
<dbReference type="AlphaFoldDB" id="B7PZ12"/>
<dbReference type="InParanoid" id="B7PZ12"/>
<dbReference type="Proteomes" id="UP000001555">
    <property type="component" value="Unassembled WGS sequence"/>
</dbReference>
<dbReference type="EMBL" id="ABJB010678504">
    <property type="status" value="NOT_ANNOTATED_CDS"/>
    <property type="molecule type" value="Genomic_DNA"/>
</dbReference>
<evidence type="ECO:0000313" key="3">
    <source>
        <dbReference type="EnsemblMetazoa" id="ISCW008690-PA"/>
    </source>
</evidence>
<evidence type="ECO:0000313" key="4">
    <source>
        <dbReference type="Proteomes" id="UP000001555"/>
    </source>
</evidence>
<organism>
    <name type="scientific">Ixodes scapularis</name>
    <name type="common">Black-legged tick</name>
    <name type="synonym">Deer tick</name>
    <dbReference type="NCBI Taxonomy" id="6945"/>
    <lineage>
        <taxon>Eukaryota</taxon>
        <taxon>Metazoa</taxon>
        <taxon>Ecdysozoa</taxon>
        <taxon>Arthropoda</taxon>
        <taxon>Chelicerata</taxon>
        <taxon>Arachnida</taxon>
        <taxon>Acari</taxon>
        <taxon>Parasitiformes</taxon>
        <taxon>Ixodida</taxon>
        <taxon>Ixodoidea</taxon>
        <taxon>Ixodidae</taxon>
        <taxon>Ixodinae</taxon>
        <taxon>Ixodes</taxon>
    </lineage>
</organism>